<evidence type="ECO:0000313" key="2">
    <source>
        <dbReference type="Proteomes" id="UP000515733"/>
    </source>
</evidence>
<evidence type="ECO:0000313" key="1">
    <source>
        <dbReference type="EMBL" id="CAB1370608.1"/>
    </source>
</evidence>
<protein>
    <submittedName>
        <fullName evidence="1">Calcineurin-like phosphoesterase</fullName>
    </submittedName>
</protein>
<reference evidence="1 2" key="1">
    <citation type="submission" date="2020-03" db="EMBL/GenBank/DDBJ databases">
        <authorList>
            <consortium name="Genoscope - CEA"/>
            <person name="William W."/>
        </authorList>
    </citation>
    <scope>NUCLEOTIDE SEQUENCE [LARGE SCALE GENOMIC DNA]</scope>
    <source>
        <strain evidence="2">DSM 16959</strain>
    </source>
</reference>
<gene>
    <name evidence="1" type="ORF">DENOEST_3454</name>
</gene>
<dbReference type="PROSITE" id="PS51257">
    <property type="entry name" value="PROKAR_LIPOPROTEIN"/>
    <property type="match status" value="1"/>
</dbReference>
<dbReference type="EMBL" id="LR778301">
    <property type="protein sequence ID" value="CAB1370608.1"/>
    <property type="molecule type" value="Genomic_DNA"/>
</dbReference>
<sequence length="451" mass="49541">MQKPFNLSNLARLLAVAAALPILAGCGALPATPSAERDFVLAVIPDTQNMLDYRHQQAEGFKFDANDLFVGQMRYLADNARSAGGKVAFVAAVGDVWQHQTATMETDHAARGHRAVPNPYFSVELEVTPKAKTVEMPAALAGYRLLDGRVPFGVAPGNHDYDAMWADARFPPVPPQELGKLMAAHPQTPVESRPDLIGMLHIGGLDNFRSIFGADSGFFKGKDWYVASYHGGADSAQIFSAGGYSFLHLALEMQPGDDVLAWAADVMAAHPGLPTIVTTHDYLNGAGERHGNPIVDLKRLDDRHNDAEDLWQKLIRRHDQIFLVLCGHQRGQAMRVDANGAGHQVVQILADYQDRGQSAIEAGVPPGLRGRPVPIGDGWLRLMHFDFAAAVPSVQVKTYSPHYRRYSGETSDYAKWYKALEQPALSDGEFFAADDYRFTLPDFRERFGPPR</sequence>
<dbReference type="PANTHER" id="PTHR43143:SF5">
    <property type="entry name" value="SECRETED PROTEIN"/>
    <property type="match status" value="1"/>
</dbReference>
<proteinExistence type="predicted"/>
<dbReference type="Proteomes" id="UP000515733">
    <property type="component" value="Chromosome"/>
</dbReference>
<organism evidence="1 2">
    <name type="scientific">Denitratisoma oestradiolicum</name>
    <dbReference type="NCBI Taxonomy" id="311182"/>
    <lineage>
        <taxon>Bacteria</taxon>
        <taxon>Pseudomonadati</taxon>
        <taxon>Pseudomonadota</taxon>
        <taxon>Betaproteobacteria</taxon>
        <taxon>Nitrosomonadales</taxon>
        <taxon>Sterolibacteriaceae</taxon>
        <taxon>Denitratisoma</taxon>
    </lineage>
</organism>
<accession>A0A6S6XZT0</accession>
<dbReference type="RefSeq" id="WP_145769351.1">
    <property type="nucleotide sequence ID" value="NZ_LR778301.1"/>
</dbReference>
<name>A0A6S6XZT0_9PROT</name>
<dbReference type="InterPro" id="IPR029052">
    <property type="entry name" value="Metallo-depent_PP-like"/>
</dbReference>
<dbReference type="OrthoDB" id="9773411at2"/>
<dbReference type="SUPFAM" id="SSF56300">
    <property type="entry name" value="Metallo-dependent phosphatases"/>
    <property type="match status" value="1"/>
</dbReference>
<dbReference type="KEGG" id="doe:DENOEST_3454"/>
<keyword evidence="2" id="KW-1185">Reference proteome</keyword>
<dbReference type="PANTHER" id="PTHR43143">
    <property type="entry name" value="METALLOPHOSPHOESTERASE, CALCINEURIN SUPERFAMILY"/>
    <property type="match status" value="1"/>
</dbReference>
<dbReference type="AlphaFoldDB" id="A0A6S6XZT0"/>
<dbReference type="InterPro" id="IPR051918">
    <property type="entry name" value="STPP_CPPED1"/>
</dbReference>